<dbReference type="OrthoDB" id="6447944at2"/>
<proteinExistence type="predicted"/>
<evidence type="ECO:0008006" key="3">
    <source>
        <dbReference type="Google" id="ProtNLM"/>
    </source>
</evidence>
<gene>
    <name evidence="1" type="ORF">XCR1_1410039</name>
</gene>
<evidence type="ECO:0000313" key="1">
    <source>
        <dbReference type="EMBL" id="CDL80214.1"/>
    </source>
</evidence>
<accession>W1IP48</accession>
<dbReference type="Proteomes" id="UP000019197">
    <property type="component" value="Unassembled WGS sequence"/>
</dbReference>
<dbReference type="InterPro" id="IPR047666">
    <property type="entry name" value="ANR_neg_reg"/>
</dbReference>
<comment type="caution">
    <text evidence="1">The sequence shown here is derived from an EMBL/GenBank/DDBJ whole genome shotgun (WGS) entry which is preliminary data.</text>
</comment>
<organism evidence="1 2">
    <name type="scientific">Xenorhabdus cabanillasii JM26</name>
    <dbReference type="NCBI Taxonomy" id="1427517"/>
    <lineage>
        <taxon>Bacteria</taxon>
        <taxon>Pseudomonadati</taxon>
        <taxon>Pseudomonadota</taxon>
        <taxon>Gammaproteobacteria</taxon>
        <taxon>Enterobacterales</taxon>
        <taxon>Morganellaceae</taxon>
        <taxon>Xenorhabdus</taxon>
    </lineage>
</organism>
<sequence length="70" mass="7697">MAGHNHYAAYTSVAADAERQTDYLNAASLWKSAAHYARSTLGRDWAERRSAFCHHAAQNGWGKSDECAAI</sequence>
<name>W1IP48_9GAMM</name>
<dbReference type="NCBIfam" id="NF033650">
    <property type="entry name" value="ANR_neg_reg"/>
    <property type="match status" value="1"/>
</dbReference>
<dbReference type="EMBL" id="CBXE010000048">
    <property type="protein sequence ID" value="CDL80214.1"/>
    <property type="molecule type" value="Genomic_DNA"/>
</dbReference>
<protein>
    <recommendedName>
        <fullName evidence="3">ANR family transcriptional regulator</fullName>
    </recommendedName>
</protein>
<evidence type="ECO:0000313" key="2">
    <source>
        <dbReference type="Proteomes" id="UP000019197"/>
    </source>
</evidence>
<dbReference type="RefSeq" id="WP_038261258.1">
    <property type="nucleotide sequence ID" value="NZ_CAWLVK010000048.1"/>
</dbReference>
<reference evidence="1 2" key="1">
    <citation type="submission" date="2013-11" db="EMBL/GenBank/DDBJ databases">
        <title>Draft genome sequence and annotation of the entomopathogenic bacterium, Xenorhabdus cabanillasi strain JM26.</title>
        <authorList>
            <person name="Gualtieri M."/>
            <person name="Ogier J.C."/>
            <person name="Pages S."/>
            <person name="Givaudan A."/>
            <person name="Gaudriault S."/>
        </authorList>
    </citation>
    <scope>NUCLEOTIDE SEQUENCE [LARGE SCALE GENOMIC DNA]</scope>
    <source>
        <strain evidence="1 2">JM26</strain>
    </source>
</reference>
<dbReference type="AlphaFoldDB" id="W1IP48"/>